<protein>
    <submittedName>
        <fullName evidence="1">4923_t:CDS:1</fullName>
    </submittedName>
</protein>
<dbReference type="EMBL" id="CAJVPS010039121">
    <property type="protein sequence ID" value="CAG8748253.1"/>
    <property type="molecule type" value="Genomic_DNA"/>
</dbReference>
<organism evidence="1 2">
    <name type="scientific">Ambispora leptoticha</name>
    <dbReference type="NCBI Taxonomy" id="144679"/>
    <lineage>
        <taxon>Eukaryota</taxon>
        <taxon>Fungi</taxon>
        <taxon>Fungi incertae sedis</taxon>
        <taxon>Mucoromycota</taxon>
        <taxon>Glomeromycotina</taxon>
        <taxon>Glomeromycetes</taxon>
        <taxon>Archaeosporales</taxon>
        <taxon>Ambisporaceae</taxon>
        <taxon>Ambispora</taxon>
    </lineage>
</organism>
<gene>
    <name evidence="1" type="ORF">ALEPTO_LOCUS13200</name>
</gene>
<dbReference type="OrthoDB" id="2471334at2759"/>
<dbReference type="AlphaFoldDB" id="A0A9N9IS38"/>
<evidence type="ECO:0000313" key="2">
    <source>
        <dbReference type="Proteomes" id="UP000789508"/>
    </source>
</evidence>
<comment type="caution">
    <text evidence="1">The sequence shown here is derived from an EMBL/GenBank/DDBJ whole genome shotgun (WGS) entry which is preliminary data.</text>
</comment>
<feature type="non-terminal residue" evidence="1">
    <location>
        <position position="87"/>
    </location>
</feature>
<evidence type="ECO:0000313" key="1">
    <source>
        <dbReference type="EMBL" id="CAG8748253.1"/>
    </source>
</evidence>
<sequence>MDKILSIDPSGTGTIQQYQPNILLYEDTNYIHKRTKDGLNLFRLLGAIECLEVERMERVNVLKVKELTKQLFKGIKQIENIEYLPGR</sequence>
<keyword evidence="2" id="KW-1185">Reference proteome</keyword>
<reference evidence="1" key="1">
    <citation type="submission" date="2021-06" db="EMBL/GenBank/DDBJ databases">
        <authorList>
            <person name="Kallberg Y."/>
            <person name="Tangrot J."/>
            <person name="Rosling A."/>
        </authorList>
    </citation>
    <scope>NUCLEOTIDE SEQUENCE</scope>
    <source>
        <strain evidence="1">FL130A</strain>
    </source>
</reference>
<dbReference type="Proteomes" id="UP000789508">
    <property type="component" value="Unassembled WGS sequence"/>
</dbReference>
<proteinExistence type="predicted"/>
<accession>A0A9N9IS38</accession>
<name>A0A9N9IS38_9GLOM</name>